<accession>A0A1Q8V5G1</accession>
<sequence>MSRSTANPTSSPAASGPGTASPSNGRTPITVMIVDDQRATRMGLSLIINRADDLRVTAQAPHGQDALDQLAALLQERRPLPDVVLMDVRMPVLNGIDATARISQLYPSIRVLVLTTYDQDEFAFGALSAGASGFLLKDTRTADLHQALRAVSSGDAILTPRITRELLNRHMLSPVTSPRQRAARQRLDDLSPREREVADLVAQGLTNAEIAQRLVLAPDSVKKNVTRILTKLDLRDRVQLVILMRDAQS</sequence>
<dbReference type="InterPro" id="IPR000792">
    <property type="entry name" value="Tscrpt_reg_LuxR_C"/>
</dbReference>
<evidence type="ECO:0000259" key="7">
    <source>
        <dbReference type="PROSITE" id="PS50043"/>
    </source>
</evidence>
<keyword evidence="2" id="KW-0805">Transcription regulation</keyword>
<evidence type="ECO:0000256" key="3">
    <source>
        <dbReference type="ARBA" id="ARBA00023125"/>
    </source>
</evidence>
<dbReference type="EMBL" id="MSKJ01000028">
    <property type="protein sequence ID" value="OLO43335.1"/>
    <property type="molecule type" value="Genomic_DNA"/>
</dbReference>
<dbReference type="AlphaFoldDB" id="A0A1Q8V5G1"/>
<dbReference type="PRINTS" id="PR00038">
    <property type="entry name" value="HTHLUXR"/>
</dbReference>
<evidence type="ECO:0000256" key="4">
    <source>
        <dbReference type="ARBA" id="ARBA00023163"/>
    </source>
</evidence>
<keyword evidence="4" id="KW-0804">Transcription</keyword>
<dbReference type="GO" id="GO:0000160">
    <property type="term" value="P:phosphorelay signal transduction system"/>
    <property type="evidence" value="ECO:0007669"/>
    <property type="project" value="InterPro"/>
</dbReference>
<evidence type="ECO:0000256" key="6">
    <source>
        <dbReference type="SAM" id="MobiDB-lite"/>
    </source>
</evidence>
<feature type="modified residue" description="4-aspartylphosphate" evidence="5">
    <location>
        <position position="87"/>
    </location>
</feature>
<dbReference type="Pfam" id="PF00072">
    <property type="entry name" value="Response_reg"/>
    <property type="match status" value="1"/>
</dbReference>
<evidence type="ECO:0000256" key="2">
    <source>
        <dbReference type="ARBA" id="ARBA00023015"/>
    </source>
</evidence>
<dbReference type="RefSeq" id="WP_075377442.1">
    <property type="nucleotide sequence ID" value="NZ_MSKJ01000028.1"/>
</dbReference>
<proteinExistence type="predicted"/>
<dbReference type="PROSITE" id="PS00622">
    <property type="entry name" value="HTH_LUXR_1"/>
    <property type="match status" value="1"/>
</dbReference>
<dbReference type="SUPFAM" id="SSF52172">
    <property type="entry name" value="CheY-like"/>
    <property type="match status" value="1"/>
</dbReference>
<evidence type="ECO:0000256" key="5">
    <source>
        <dbReference type="PROSITE-ProRule" id="PRU00169"/>
    </source>
</evidence>
<feature type="compositionally biased region" description="Low complexity" evidence="6">
    <location>
        <begin position="1"/>
        <end position="25"/>
    </location>
</feature>
<gene>
    <name evidence="9" type="ORF">BKH29_10985</name>
</gene>
<dbReference type="PROSITE" id="PS50043">
    <property type="entry name" value="HTH_LUXR_2"/>
    <property type="match status" value="1"/>
</dbReference>
<dbReference type="PROSITE" id="PS50110">
    <property type="entry name" value="RESPONSE_REGULATORY"/>
    <property type="match status" value="1"/>
</dbReference>
<dbReference type="SMART" id="SM00448">
    <property type="entry name" value="REC"/>
    <property type="match status" value="1"/>
</dbReference>
<dbReference type="InterPro" id="IPR058245">
    <property type="entry name" value="NreC/VraR/RcsB-like_REC"/>
</dbReference>
<dbReference type="SUPFAM" id="SSF46894">
    <property type="entry name" value="C-terminal effector domain of the bipartite response regulators"/>
    <property type="match status" value="1"/>
</dbReference>
<dbReference type="InterPro" id="IPR011006">
    <property type="entry name" value="CheY-like_superfamily"/>
</dbReference>
<dbReference type="PANTHER" id="PTHR43214">
    <property type="entry name" value="TWO-COMPONENT RESPONSE REGULATOR"/>
    <property type="match status" value="1"/>
</dbReference>
<dbReference type="PANTHER" id="PTHR43214:SF24">
    <property type="entry name" value="TRANSCRIPTIONAL REGULATORY PROTEIN NARL-RELATED"/>
    <property type="match status" value="1"/>
</dbReference>
<feature type="domain" description="HTH luxR-type" evidence="7">
    <location>
        <begin position="183"/>
        <end position="248"/>
    </location>
</feature>
<reference evidence="9 10" key="1">
    <citation type="submission" date="2016-12" db="EMBL/GenBank/DDBJ databases">
        <title>Genomic Comparison of strains in the 'Actinomyces naeslundii' Group.</title>
        <authorList>
            <person name="Mughal S.R."/>
            <person name="Do T."/>
            <person name="Gilbert S.C."/>
            <person name="Witherden E.A."/>
            <person name="Didelot X."/>
            <person name="Beighton D."/>
        </authorList>
    </citation>
    <scope>NUCLEOTIDE SEQUENCE [LARGE SCALE GENOMIC DNA]</scope>
    <source>
        <strain evidence="9 10">CCUG 33920</strain>
    </source>
</reference>
<evidence type="ECO:0000313" key="9">
    <source>
        <dbReference type="EMBL" id="OLO43335.1"/>
    </source>
</evidence>
<dbReference type="CDD" id="cd06170">
    <property type="entry name" value="LuxR_C_like"/>
    <property type="match status" value="1"/>
</dbReference>
<dbReference type="GO" id="GO:0003677">
    <property type="term" value="F:DNA binding"/>
    <property type="evidence" value="ECO:0007669"/>
    <property type="project" value="UniProtKB-KW"/>
</dbReference>
<evidence type="ECO:0000313" key="10">
    <source>
        <dbReference type="Proteomes" id="UP000186857"/>
    </source>
</evidence>
<dbReference type="InterPro" id="IPR039420">
    <property type="entry name" value="WalR-like"/>
</dbReference>
<dbReference type="InterPro" id="IPR001789">
    <property type="entry name" value="Sig_transdc_resp-reg_receiver"/>
</dbReference>
<evidence type="ECO:0000259" key="8">
    <source>
        <dbReference type="PROSITE" id="PS50110"/>
    </source>
</evidence>
<dbReference type="Proteomes" id="UP000186857">
    <property type="component" value="Unassembled WGS sequence"/>
</dbReference>
<comment type="caution">
    <text evidence="9">The sequence shown here is derived from an EMBL/GenBank/DDBJ whole genome shotgun (WGS) entry which is preliminary data.</text>
</comment>
<feature type="domain" description="Response regulatory" evidence="8">
    <location>
        <begin position="30"/>
        <end position="152"/>
    </location>
</feature>
<organism evidence="9 10">
    <name type="scientific">Actinomyces oris</name>
    <dbReference type="NCBI Taxonomy" id="544580"/>
    <lineage>
        <taxon>Bacteria</taxon>
        <taxon>Bacillati</taxon>
        <taxon>Actinomycetota</taxon>
        <taxon>Actinomycetes</taxon>
        <taxon>Actinomycetales</taxon>
        <taxon>Actinomycetaceae</taxon>
        <taxon>Actinomyces</taxon>
    </lineage>
</organism>
<evidence type="ECO:0000256" key="1">
    <source>
        <dbReference type="ARBA" id="ARBA00022553"/>
    </source>
</evidence>
<protein>
    <submittedName>
        <fullName evidence="9">DNA-binding response regulator</fullName>
    </submittedName>
</protein>
<dbReference type="GO" id="GO:0006355">
    <property type="term" value="P:regulation of DNA-templated transcription"/>
    <property type="evidence" value="ECO:0007669"/>
    <property type="project" value="InterPro"/>
</dbReference>
<dbReference type="CDD" id="cd17535">
    <property type="entry name" value="REC_NarL-like"/>
    <property type="match status" value="1"/>
</dbReference>
<keyword evidence="1 5" id="KW-0597">Phosphoprotein</keyword>
<keyword evidence="3 9" id="KW-0238">DNA-binding</keyword>
<feature type="region of interest" description="Disordered" evidence="6">
    <location>
        <begin position="1"/>
        <end position="28"/>
    </location>
</feature>
<dbReference type="Gene3D" id="3.40.50.2300">
    <property type="match status" value="1"/>
</dbReference>
<name>A0A1Q8V5G1_9ACTO</name>
<dbReference type="InterPro" id="IPR016032">
    <property type="entry name" value="Sig_transdc_resp-reg_C-effctor"/>
</dbReference>
<dbReference type="Pfam" id="PF00196">
    <property type="entry name" value="GerE"/>
    <property type="match status" value="1"/>
</dbReference>
<dbReference type="SMART" id="SM00421">
    <property type="entry name" value="HTH_LUXR"/>
    <property type="match status" value="1"/>
</dbReference>